<dbReference type="KEGG" id="bteq:G4P54_17385"/>
<gene>
    <name evidence="2" type="ORF">G4P54_17385</name>
</gene>
<name>A0A6H0WMJ3_9BACI</name>
<dbReference type="InterPro" id="IPR050644">
    <property type="entry name" value="PG_Glycine_Bridge_Synth"/>
</dbReference>
<evidence type="ECO:0000313" key="2">
    <source>
        <dbReference type="EMBL" id="QIW81428.1"/>
    </source>
</evidence>
<protein>
    <submittedName>
        <fullName evidence="2">GNAT family N-acetyltransferase</fullName>
    </submittedName>
</protein>
<dbReference type="AlphaFoldDB" id="A0A6H0WMJ3"/>
<reference evidence="2 3" key="1">
    <citation type="submission" date="2020-02" db="EMBL/GenBank/DDBJ databases">
        <title>Genome sequencing, annotation and comparative genomic analysis of Bacillus tequilensis EA-CB0015, an effective biological control agent against Pseudocercospora fijiensis in banana plants.</title>
        <authorList>
            <person name="Cuellar-Gaviria T.Z."/>
            <person name="Ju K.-S."/>
            <person name="Villegas-Escobar V."/>
        </authorList>
    </citation>
    <scope>NUCLEOTIDE SEQUENCE [LARGE SCALE GENOMIC DNA]</scope>
    <source>
        <strain evidence="2 3">EA-CB0015</strain>
    </source>
</reference>
<evidence type="ECO:0000259" key="1">
    <source>
        <dbReference type="Pfam" id="PF13480"/>
    </source>
</evidence>
<keyword evidence="3" id="KW-1185">Reference proteome</keyword>
<dbReference type="RefSeq" id="WP_167873357.1">
    <property type="nucleotide sequence ID" value="NZ_CP048852.1"/>
</dbReference>
<accession>A0A6H0WMJ3</accession>
<dbReference type="Pfam" id="PF13480">
    <property type="entry name" value="Acetyltransf_6"/>
    <property type="match status" value="1"/>
</dbReference>
<dbReference type="SUPFAM" id="SSF55729">
    <property type="entry name" value="Acyl-CoA N-acyltransferases (Nat)"/>
    <property type="match status" value="1"/>
</dbReference>
<dbReference type="GO" id="GO:0016740">
    <property type="term" value="F:transferase activity"/>
    <property type="evidence" value="ECO:0007669"/>
    <property type="project" value="UniProtKB-KW"/>
</dbReference>
<organism evidence="2 3">
    <name type="scientific">Bacillus tequilensis</name>
    <dbReference type="NCBI Taxonomy" id="227866"/>
    <lineage>
        <taxon>Bacteria</taxon>
        <taxon>Bacillati</taxon>
        <taxon>Bacillota</taxon>
        <taxon>Bacilli</taxon>
        <taxon>Bacillales</taxon>
        <taxon>Bacillaceae</taxon>
        <taxon>Bacillus</taxon>
    </lineage>
</organism>
<dbReference type="EMBL" id="CP048852">
    <property type="protein sequence ID" value="QIW81428.1"/>
    <property type="molecule type" value="Genomic_DNA"/>
</dbReference>
<evidence type="ECO:0000313" key="3">
    <source>
        <dbReference type="Proteomes" id="UP000501914"/>
    </source>
</evidence>
<dbReference type="InterPro" id="IPR038740">
    <property type="entry name" value="BioF2-like_GNAT_dom"/>
</dbReference>
<dbReference type="PANTHER" id="PTHR36174:SF1">
    <property type="entry name" value="LIPID II:GLYCINE GLYCYLTRANSFERASE"/>
    <property type="match status" value="1"/>
</dbReference>
<feature type="domain" description="BioF2-like acetyltransferase" evidence="1">
    <location>
        <begin position="144"/>
        <end position="267"/>
    </location>
</feature>
<dbReference type="PANTHER" id="PTHR36174">
    <property type="entry name" value="LIPID II:GLYCINE GLYCYLTRANSFERASE"/>
    <property type="match status" value="1"/>
</dbReference>
<dbReference type="Gene3D" id="3.40.630.30">
    <property type="match status" value="1"/>
</dbReference>
<sequence length="293" mass="33579">MQHTANLVTRQAWDRASGIFQTGLFQSYDWGKLMEELPNTSFHPIKLISDGGQVIYVPVFEQNGLLSGNMIGYGGVISDRPISFEWLQSEIMALFGQKLSRLLLPHGQTSFIEEKGEQWAEKATHILTLPDTFEELWTNCSGKARTAVRYAEKKSVSVRLIGQELIPEFYELYKAHTAAIGAAYMLSLDFFQKLLESLGRQVFWVGAFLESEMISSSIFLYDHSHFYYWQNVNSPAGKETQASYLLMRNALSFAIGKKLQWVDFGYSHSKEIARPKRYWGAEEKRCRHFTEAE</sequence>
<proteinExistence type="predicted"/>
<dbReference type="Proteomes" id="UP000501914">
    <property type="component" value="Chromosome"/>
</dbReference>
<dbReference type="InterPro" id="IPR016181">
    <property type="entry name" value="Acyl_CoA_acyltransferase"/>
</dbReference>
<keyword evidence="2" id="KW-0808">Transferase</keyword>